<evidence type="ECO:0000259" key="3">
    <source>
        <dbReference type="PROSITE" id="PS00036"/>
    </source>
</evidence>
<keyword evidence="1" id="KW-0175">Coiled coil</keyword>
<dbReference type="Proteomes" id="UP000078343">
    <property type="component" value="Unassembled WGS sequence"/>
</dbReference>
<feature type="region of interest" description="Disordered" evidence="2">
    <location>
        <begin position="52"/>
        <end position="88"/>
    </location>
</feature>
<dbReference type="InterPro" id="IPR004827">
    <property type="entry name" value="bZIP"/>
</dbReference>
<protein>
    <recommendedName>
        <fullName evidence="3">BZIP domain-containing protein</fullName>
    </recommendedName>
</protein>
<accession>A0A179A1B5</accession>
<comment type="caution">
    <text evidence="4">The sequence shown here is derived from an EMBL/GenBank/DDBJ whole genome shotgun (WGS) entry which is preliminary data.</text>
</comment>
<dbReference type="AlphaFoldDB" id="A0A179A1B5"/>
<feature type="region of interest" description="Disordered" evidence="2">
    <location>
        <begin position="1"/>
        <end position="24"/>
    </location>
</feature>
<dbReference type="PROSITE" id="PS00036">
    <property type="entry name" value="BZIP_BASIC"/>
    <property type="match status" value="1"/>
</dbReference>
<name>A0A179A1B5_9EURO</name>
<evidence type="ECO:0000313" key="5">
    <source>
        <dbReference type="Proteomes" id="UP000078343"/>
    </source>
</evidence>
<feature type="coiled-coil region" evidence="1">
    <location>
        <begin position="155"/>
        <end position="182"/>
    </location>
</feature>
<reference evidence="4 5" key="1">
    <citation type="submission" date="2016-04" db="EMBL/GenBank/DDBJ databases">
        <title>Draft genome of Fonsecaea erecta CBS 125763.</title>
        <authorList>
            <person name="Weiss V.A."/>
            <person name="Vicente V.A."/>
            <person name="Raittz R.T."/>
            <person name="Moreno L.F."/>
            <person name="De Souza E.M."/>
            <person name="Pedrosa F.O."/>
            <person name="Steffens M.B."/>
            <person name="Faoro H."/>
            <person name="Tadra-Sfeir M.Z."/>
            <person name="Najafzadeh M.J."/>
            <person name="Felipe M.S."/>
            <person name="Teixeira M."/>
            <person name="Sun J."/>
            <person name="Xi L."/>
            <person name="Gomes R."/>
            <person name="De Azevedo C.M."/>
            <person name="Salgado C.G."/>
            <person name="Da Silva M.B."/>
            <person name="Nascimento M.F."/>
            <person name="Queiroz-Telles F."/>
            <person name="Attili D.S."/>
            <person name="Gorbushina A."/>
        </authorList>
    </citation>
    <scope>NUCLEOTIDE SEQUENCE [LARGE SCALE GENOMIC DNA]</scope>
    <source>
        <strain evidence="4 5">CBS 125763</strain>
    </source>
</reference>
<dbReference type="RefSeq" id="XP_018699149.1">
    <property type="nucleotide sequence ID" value="XM_018833270.1"/>
</dbReference>
<evidence type="ECO:0000256" key="1">
    <source>
        <dbReference type="SAM" id="Coils"/>
    </source>
</evidence>
<dbReference type="GeneID" id="30005924"/>
<dbReference type="SUPFAM" id="SSF57959">
    <property type="entry name" value="Leucine zipper domain"/>
    <property type="match status" value="1"/>
</dbReference>
<proteinExistence type="predicted"/>
<sequence length="223" mass="25003">MNPLRSPSICAKAKRHEPYSQHMDSLNPFDEGGFLGLGQPCAAEVSGWNETATMSTPSSELSSWTALTPPSSFPPTETLPTPTALQSRTHSDKHLIVVDQHGRECEVVQTRGERRRAQNRKAQRAYRARKEAQIKTASSTLAANKSQLRTLSHHNRELLETIKHLREIILRLEAENQLLKEVQSPNINGMHESGGWMLDSPIFMSPLPSEAYWHEERSDTTGT</sequence>
<feature type="compositionally biased region" description="Low complexity" evidence="2">
    <location>
        <begin position="67"/>
        <end position="83"/>
    </location>
</feature>
<organism evidence="4 5">
    <name type="scientific">Fonsecaea erecta</name>
    <dbReference type="NCBI Taxonomy" id="1367422"/>
    <lineage>
        <taxon>Eukaryota</taxon>
        <taxon>Fungi</taxon>
        <taxon>Dikarya</taxon>
        <taxon>Ascomycota</taxon>
        <taxon>Pezizomycotina</taxon>
        <taxon>Eurotiomycetes</taxon>
        <taxon>Chaetothyriomycetidae</taxon>
        <taxon>Chaetothyriales</taxon>
        <taxon>Herpotrichiellaceae</taxon>
        <taxon>Fonsecaea</taxon>
    </lineage>
</organism>
<dbReference type="GO" id="GO:0003700">
    <property type="term" value="F:DNA-binding transcription factor activity"/>
    <property type="evidence" value="ECO:0007669"/>
    <property type="project" value="InterPro"/>
</dbReference>
<evidence type="ECO:0000256" key="2">
    <source>
        <dbReference type="SAM" id="MobiDB-lite"/>
    </source>
</evidence>
<evidence type="ECO:0000313" key="4">
    <source>
        <dbReference type="EMBL" id="OAP65782.1"/>
    </source>
</evidence>
<dbReference type="InterPro" id="IPR046347">
    <property type="entry name" value="bZIP_sf"/>
</dbReference>
<dbReference type="EMBL" id="LVYI01000001">
    <property type="protein sequence ID" value="OAP65782.1"/>
    <property type="molecule type" value="Genomic_DNA"/>
</dbReference>
<dbReference type="OrthoDB" id="4157072at2759"/>
<dbReference type="Gene3D" id="1.20.5.170">
    <property type="match status" value="1"/>
</dbReference>
<dbReference type="CDD" id="cd14688">
    <property type="entry name" value="bZIP_YAP"/>
    <property type="match status" value="1"/>
</dbReference>
<keyword evidence="5" id="KW-1185">Reference proteome</keyword>
<gene>
    <name evidence="4" type="ORF">AYL99_01754</name>
</gene>
<feature type="domain" description="BZIP" evidence="3">
    <location>
        <begin position="114"/>
        <end position="129"/>
    </location>
</feature>
<feature type="compositionally biased region" description="Polar residues" evidence="2">
    <location>
        <begin position="52"/>
        <end position="66"/>
    </location>
</feature>